<sequence>MSFNKKVTDFVENTIKEYISVINDKYDIDPNELYNIWLASTGSSFPITTKLSSIPKATDEIDHNHLLSCKVPELKAMCKQRKLKCSGTKSELISLLLGVNKDSLQSPEPKKSPTKKSSVSKKVETESPAIKKVTSTLTTIPIRRNQFNNYEHPETSMVFDIKTKKVVGKQQDDGSVSSLTSEDIENCKKFKFEYVIPENLDSKTGLDDEKIDELEEEEDEFIESEEDIEEEELIEDEELDDNDFNDDMVYED</sequence>
<dbReference type="AlphaFoldDB" id="A0A6C0J1Z7"/>
<dbReference type="InterPro" id="IPR036361">
    <property type="entry name" value="SAP_dom_sf"/>
</dbReference>
<feature type="domain" description="SAP" evidence="2">
    <location>
        <begin position="70"/>
        <end position="96"/>
    </location>
</feature>
<proteinExistence type="predicted"/>
<dbReference type="SUPFAM" id="SSF68906">
    <property type="entry name" value="SAP domain"/>
    <property type="match status" value="1"/>
</dbReference>
<evidence type="ECO:0000259" key="2">
    <source>
        <dbReference type="Pfam" id="PF02037"/>
    </source>
</evidence>
<feature type="region of interest" description="Disordered" evidence="1">
    <location>
        <begin position="215"/>
        <end position="252"/>
    </location>
</feature>
<reference evidence="3" key="1">
    <citation type="journal article" date="2020" name="Nature">
        <title>Giant virus diversity and host interactions through global metagenomics.</title>
        <authorList>
            <person name="Schulz F."/>
            <person name="Roux S."/>
            <person name="Paez-Espino D."/>
            <person name="Jungbluth S."/>
            <person name="Walsh D.A."/>
            <person name="Denef V.J."/>
            <person name="McMahon K.D."/>
            <person name="Konstantinidis K.T."/>
            <person name="Eloe-Fadrosh E.A."/>
            <person name="Kyrpides N.C."/>
            <person name="Woyke T."/>
        </authorList>
    </citation>
    <scope>NUCLEOTIDE SEQUENCE</scope>
    <source>
        <strain evidence="3">GVMAG-M-3300025676-16</strain>
    </source>
</reference>
<feature type="region of interest" description="Disordered" evidence="1">
    <location>
        <begin position="103"/>
        <end position="125"/>
    </location>
</feature>
<evidence type="ECO:0000256" key="1">
    <source>
        <dbReference type="SAM" id="MobiDB-lite"/>
    </source>
</evidence>
<protein>
    <recommendedName>
        <fullName evidence="2">SAP domain-containing protein</fullName>
    </recommendedName>
</protein>
<evidence type="ECO:0000313" key="3">
    <source>
        <dbReference type="EMBL" id="QHT98695.1"/>
    </source>
</evidence>
<name>A0A6C0J1Z7_9ZZZZ</name>
<dbReference type="Gene3D" id="1.10.720.30">
    <property type="entry name" value="SAP domain"/>
    <property type="match status" value="1"/>
</dbReference>
<dbReference type="EMBL" id="MN740295">
    <property type="protein sequence ID" value="QHT98695.1"/>
    <property type="molecule type" value="Genomic_DNA"/>
</dbReference>
<dbReference type="Pfam" id="PF02037">
    <property type="entry name" value="SAP"/>
    <property type="match status" value="1"/>
</dbReference>
<organism evidence="3">
    <name type="scientific">viral metagenome</name>
    <dbReference type="NCBI Taxonomy" id="1070528"/>
    <lineage>
        <taxon>unclassified sequences</taxon>
        <taxon>metagenomes</taxon>
        <taxon>organismal metagenomes</taxon>
    </lineage>
</organism>
<accession>A0A6C0J1Z7</accession>
<dbReference type="InterPro" id="IPR003034">
    <property type="entry name" value="SAP_dom"/>
</dbReference>